<dbReference type="RefSeq" id="WP_186408872.1">
    <property type="nucleotide sequence ID" value="NZ_FLQX01000152.1"/>
</dbReference>
<dbReference type="Proteomes" id="UP000199169">
    <property type="component" value="Unassembled WGS sequence"/>
</dbReference>
<dbReference type="EMBL" id="FLQX01000152">
    <property type="protein sequence ID" value="SBT09535.1"/>
    <property type="molecule type" value="Genomic_DNA"/>
</dbReference>
<name>A0A1A8XX33_9PROT</name>
<accession>A0A1A8XX33</accession>
<organism evidence="1 2">
    <name type="scientific">Candidatus Accumulibacter aalborgensis</name>
    <dbReference type="NCBI Taxonomy" id="1860102"/>
    <lineage>
        <taxon>Bacteria</taxon>
        <taxon>Pseudomonadati</taxon>
        <taxon>Pseudomonadota</taxon>
        <taxon>Betaproteobacteria</taxon>
        <taxon>Candidatus Accumulibacter</taxon>
    </lineage>
</organism>
<sequence>MEQQILPRSGRKSDKAGCRLVSARREEEIRETGRLRYQVSAEAGYMRHSVEDQS</sequence>
<evidence type="ECO:0000313" key="2">
    <source>
        <dbReference type="Proteomes" id="UP000199169"/>
    </source>
</evidence>
<proteinExistence type="predicted"/>
<dbReference type="STRING" id="1860102.ACCAA_720020"/>
<evidence type="ECO:0000313" key="1">
    <source>
        <dbReference type="EMBL" id="SBT09535.1"/>
    </source>
</evidence>
<reference evidence="1 2" key="1">
    <citation type="submission" date="2016-06" db="EMBL/GenBank/DDBJ databases">
        <authorList>
            <person name="Kjaerup R.B."/>
            <person name="Dalgaard T.S."/>
            <person name="Juul-Madsen H.R."/>
        </authorList>
    </citation>
    <scope>NUCLEOTIDE SEQUENCE [LARGE SCALE GENOMIC DNA]</scope>
    <source>
        <strain evidence="1">3</strain>
    </source>
</reference>
<dbReference type="AlphaFoldDB" id="A0A1A8XX33"/>
<protein>
    <submittedName>
        <fullName evidence="1">Uncharacterized protein</fullName>
    </submittedName>
</protein>
<gene>
    <name evidence="1" type="ORF">ACCAA_720020</name>
</gene>
<keyword evidence="2" id="KW-1185">Reference proteome</keyword>